<organism evidence="1 2">
    <name type="scientific">Brachionus calyciflorus</name>
    <dbReference type="NCBI Taxonomy" id="104777"/>
    <lineage>
        <taxon>Eukaryota</taxon>
        <taxon>Metazoa</taxon>
        <taxon>Spiralia</taxon>
        <taxon>Gnathifera</taxon>
        <taxon>Rotifera</taxon>
        <taxon>Eurotatoria</taxon>
        <taxon>Monogononta</taxon>
        <taxon>Pseudotrocha</taxon>
        <taxon>Ploima</taxon>
        <taxon>Brachionidae</taxon>
        <taxon>Brachionus</taxon>
    </lineage>
</organism>
<evidence type="ECO:0000313" key="1">
    <source>
        <dbReference type="EMBL" id="CAF1114457.1"/>
    </source>
</evidence>
<gene>
    <name evidence="1" type="ORF">OXX778_LOCUS21768</name>
</gene>
<reference evidence="1" key="1">
    <citation type="submission" date="2021-02" db="EMBL/GenBank/DDBJ databases">
        <authorList>
            <person name="Nowell W R."/>
        </authorList>
    </citation>
    <scope>NUCLEOTIDE SEQUENCE</scope>
    <source>
        <strain evidence="1">Ploen Becks lab</strain>
    </source>
</reference>
<name>A0A814Q5I2_9BILA</name>
<dbReference type="Proteomes" id="UP000663879">
    <property type="component" value="Unassembled WGS sequence"/>
</dbReference>
<dbReference type="AlphaFoldDB" id="A0A814Q5I2"/>
<accession>A0A814Q5I2</accession>
<proteinExistence type="predicted"/>
<feature type="non-terminal residue" evidence="1">
    <location>
        <position position="1"/>
    </location>
</feature>
<comment type="caution">
    <text evidence="1">The sequence shown here is derived from an EMBL/GenBank/DDBJ whole genome shotgun (WGS) entry which is preliminary data.</text>
</comment>
<sequence length="126" mass="14149">TKPITKQSISNDTNYDLKLNKKKIESSQKSSLINEQLNTDEYSSTQFQSTKCNEASSSSSSQSVNCAHSNVLPNVKTVRFEKNWSIREGSKYDIKYGGCELKAVVKFIGNKADCETQYKVLSSYEV</sequence>
<evidence type="ECO:0000313" key="2">
    <source>
        <dbReference type="Proteomes" id="UP000663879"/>
    </source>
</evidence>
<protein>
    <submittedName>
        <fullName evidence="1">Uncharacterized protein</fullName>
    </submittedName>
</protein>
<dbReference type="EMBL" id="CAJNOC010008368">
    <property type="protein sequence ID" value="CAF1114457.1"/>
    <property type="molecule type" value="Genomic_DNA"/>
</dbReference>
<keyword evidence="2" id="KW-1185">Reference proteome</keyword>